<evidence type="ECO:0000256" key="5">
    <source>
        <dbReference type="SAM" id="MobiDB-lite"/>
    </source>
</evidence>
<dbReference type="OMA" id="DVNCYCT"/>
<evidence type="ECO:0000256" key="1">
    <source>
        <dbReference type="ARBA" id="ARBA00004613"/>
    </source>
</evidence>
<dbReference type="PROSITE" id="PS52012">
    <property type="entry name" value="CFEM"/>
    <property type="match status" value="1"/>
</dbReference>
<dbReference type="AlphaFoldDB" id="A0A2H3J6W2"/>
<proteinExistence type="predicted"/>
<dbReference type="EMBL" id="KB467854">
    <property type="protein sequence ID" value="PCH35503.1"/>
    <property type="molecule type" value="Genomic_DNA"/>
</dbReference>
<evidence type="ECO:0000256" key="6">
    <source>
        <dbReference type="SAM" id="Phobius"/>
    </source>
</evidence>
<accession>A0A2H3J6W2</accession>
<evidence type="ECO:0000259" key="7">
    <source>
        <dbReference type="PROSITE" id="PS52012"/>
    </source>
</evidence>
<keyword evidence="6" id="KW-1133">Transmembrane helix</keyword>
<feature type="domain" description="CFEM" evidence="7">
    <location>
        <begin position="9"/>
        <end position="127"/>
    </location>
</feature>
<keyword evidence="4" id="KW-1015">Disulfide bond</keyword>
<evidence type="ECO:0000256" key="4">
    <source>
        <dbReference type="ARBA" id="ARBA00023157"/>
    </source>
</evidence>
<dbReference type="InterPro" id="IPR008427">
    <property type="entry name" value="Extracellular_membr_CFEM_dom"/>
</dbReference>
<comment type="subcellular location">
    <subcellularLocation>
        <location evidence="1">Secreted</location>
    </subcellularLocation>
</comment>
<evidence type="ECO:0000256" key="2">
    <source>
        <dbReference type="ARBA" id="ARBA00022525"/>
    </source>
</evidence>
<dbReference type="GO" id="GO:0005576">
    <property type="term" value="C:extracellular region"/>
    <property type="evidence" value="ECO:0007669"/>
    <property type="project" value="UniProtKB-SubCell"/>
</dbReference>
<evidence type="ECO:0000256" key="3">
    <source>
        <dbReference type="ARBA" id="ARBA00022729"/>
    </source>
</evidence>
<feature type="compositionally biased region" description="Low complexity" evidence="5">
    <location>
        <begin position="10"/>
        <end position="25"/>
    </location>
</feature>
<evidence type="ECO:0000313" key="8">
    <source>
        <dbReference type="EMBL" id="PCH35503.1"/>
    </source>
</evidence>
<organism evidence="8 9">
    <name type="scientific">Wolfiporia cocos (strain MD-104)</name>
    <name type="common">Brown rot fungus</name>
    <dbReference type="NCBI Taxonomy" id="742152"/>
    <lineage>
        <taxon>Eukaryota</taxon>
        <taxon>Fungi</taxon>
        <taxon>Dikarya</taxon>
        <taxon>Basidiomycota</taxon>
        <taxon>Agaricomycotina</taxon>
        <taxon>Agaricomycetes</taxon>
        <taxon>Polyporales</taxon>
        <taxon>Phaeolaceae</taxon>
        <taxon>Wolfiporia</taxon>
    </lineage>
</organism>
<keyword evidence="3" id="KW-0732">Signal</keyword>
<reference evidence="8 9" key="1">
    <citation type="journal article" date="2012" name="Science">
        <title>The Paleozoic origin of enzymatic lignin decomposition reconstructed from 31 fungal genomes.</title>
        <authorList>
            <person name="Floudas D."/>
            <person name="Binder M."/>
            <person name="Riley R."/>
            <person name="Barry K."/>
            <person name="Blanchette R.A."/>
            <person name="Henrissat B."/>
            <person name="Martinez A.T."/>
            <person name="Otillar R."/>
            <person name="Spatafora J.W."/>
            <person name="Yadav J.S."/>
            <person name="Aerts A."/>
            <person name="Benoit I."/>
            <person name="Boyd A."/>
            <person name="Carlson A."/>
            <person name="Copeland A."/>
            <person name="Coutinho P.M."/>
            <person name="de Vries R.P."/>
            <person name="Ferreira P."/>
            <person name="Findley K."/>
            <person name="Foster B."/>
            <person name="Gaskell J."/>
            <person name="Glotzer D."/>
            <person name="Gorecki P."/>
            <person name="Heitman J."/>
            <person name="Hesse C."/>
            <person name="Hori C."/>
            <person name="Igarashi K."/>
            <person name="Jurgens J.A."/>
            <person name="Kallen N."/>
            <person name="Kersten P."/>
            <person name="Kohler A."/>
            <person name="Kuees U."/>
            <person name="Kumar T.K.A."/>
            <person name="Kuo A."/>
            <person name="LaButti K."/>
            <person name="Larrondo L.F."/>
            <person name="Lindquist E."/>
            <person name="Ling A."/>
            <person name="Lombard V."/>
            <person name="Lucas S."/>
            <person name="Lundell T."/>
            <person name="Martin R."/>
            <person name="McLaughlin D.J."/>
            <person name="Morgenstern I."/>
            <person name="Morin E."/>
            <person name="Murat C."/>
            <person name="Nagy L.G."/>
            <person name="Nolan M."/>
            <person name="Ohm R.A."/>
            <person name="Patyshakuliyeva A."/>
            <person name="Rokas A."/>
            <person name="Ruiz-Duenas F.J."/>
            <person name="Sabat G."/>
            <person name="Salamov A."/>
            <person name="Samejima M."/>
            <person name="Schmutz J."/>
            <person name="Slot J.C."/>
            <person name="St John F."/>
            <person name="Stenlid J."/>
            <person name="Sun H."/>
            <person name="Sun S."/>
            <person name="Syed K."/>
            <person name="Tsang A."/>
            <person name="Wiebenga A."/>
            <person name="Young D."/>
            <person name="Pisabarro A."/>
            <person name="Eastwood D.C."/>
            <person name="Martin F."/>
            <person name="Cullen D."/>
            <person name="Grigoriev I.V."/>
            <person name="Hibbett D.S."/>
        </authorList>
    </citation>
    <scope>NUCLEOTIDE SEQUENCE [LARGE SCALE GENOMIC DNA]</scope>
    <source>
        <strain evidence="8 9">MD-104</strain>
    </source>
</reference>
<dbReference type="Pfam" id="PF05730">
    <property type="entry name" value="CFEM"/>
    <property type="match status" value="1"/>
</dbReference>
<feature type="region of interest" description="Disordered" evidence="5">
    <location>
        <begin position="1"/>
        <end position="25"/>
    </location>
</feature>
<sequence length="186" mass="18120">MAADSSSAVSTSFGSLSATSTSSNTVSYPSLGSYSTCVDDCFVQAISAAGCTSEVDVSCFCFGTNATAFTAKLTSCMAQYCPSSLASAESLSDKFCAVASPSTVLSFAITSIPSSTASSLLSSGSASGFSTTSAPSTTSTSASSTSGSATGSASTSAALRNTDTQLVMLSAGVGLAVLSAVFVAGW</sequence>
<keyword evidence="9" id="KW-1185">Reference proteome</keyword>
<name>A0A2H3J6W2_WOLCO</name>
<keyword evidence="6" id="KW-0812">Transmembrane</keyword>
<keyword evidence="2" id="KW-0964">Secreted</keyword>
<keyword evidence="6" id="KW-0472">Membrane</keyword>
<feature type="region of interest" description="Disordered" evidence="5">
    <location>
        <begin position="130"/>
        <end position="154"/>
    </location>
</feature>
<evidence type="ECO:0000313" key="9">
    <source>
        <dbReference type="Proteomes" id="UP000218811"/>
    </source>
</evidence>
<dbReference type="Proteomes" id="UP000218811">
    <property type="component" value="Unassembled WGS sequence"/>
</dbReference>
<feature type="transmembrane region" description="Helical" evidence="6">
    <location>
        <begin position="166"/>
        <end position="185"/>
    </location>
</feature>
<dbReference type="OrthoDB" id="3267106at2759"/>
<gene>
    <name evidence="8" type="ORF">WOLCODRAFT_139918</name>
</gene>
<protein>
    <recommendedName>
        <fullName evidence="7">CFEM domain-containing protein</fullName>
    </recommendedName>
</protein>